<comment type="similarity">
    <text evidence="2">Belongs to the FKBP-type PPIase family. Tig subfamily.</text>
</comment>
<proteinExistence type="inferred from homology"/>
<evidence type="ECO:0000256" key="4">
    <source>
        <dbReference type="ARBA" id="ARBA00023110"/>
    </source>
</evidence>
<accession>A0A3B0U1Z9</accession>
<gene>
    <name evidence="8" type="ORF">MNBD_ALPHA11-1116</name>
</gene>
<comment type="catalytic activity">
    <reaction evidence="1">
        <text>[protein]-peptidylproline (omega=180) = [protein]-peptidylproline (omega=0)</text>
        <dbReference type="Rhea" id="RHEA:16237"/>
        <dbReference type="Rhea" id="RHEA-COMP:10747"/>
        <dbReference type="Rhea" id="RHEA-COMP:10748"/>
        <dbReference type="ChEBI" id="CHEBI:83833"/>
        <dbReference type="ChEBI" id="CHEBI:83834"/>
        <dbReference type="EC" id="5.2.1.8"/>
    </reaction>
</comment>
<dbReference type="GO" id="GO:0044183">
    <property type="term" value="F:protein folding chaperone"/>
    <property type="evidence" value="ECO:0007669"/>
    <property type="project" value="TreeGrafter"/>
</dbReference>
<dbReference type="SUPFAM" id="SSF54534">
    <property type="entry name" value="FKBP-like"/>
    <property type="match status" value="1"/>
</dbReference>
<dbReference type="GO" id="GO:0051301">
    <property type="term" value="P:cell division"/>
    <property type="evidence" value="ECO:0007669"/>
    <property type="project" value="UniProtKB-KW"/>
</dbReference>
<evidence type="ECO:0000256" key="5">
    <source>
        <dbReference type="ARBA" id="ARBA00023186"/>
    </source>
</evidence>
<feature type="domain" description="PPIase FKBP-type" evidence="7">
    <location>
        <begin position="182"/>
        <end position="262"/>
    </location>
</feature>
<keyword evidence="5" id="KW-0143">Chaperone</keyword>
<evidence type="ECO:0000256" key="3">
    <source>
        <dbReference type="ARBA" id="ARBA00013194"/>
    </source>
</evidence>
<dbReference type="PIRSF" id="PIRSF003095">
    <property type="entry name" value="Trigger_factor"/>
    <property type="match status" value="1"/>
</dbReference>
<dbReference type="InterPro" id="IPR037041">
    <property type="entry name" value="Trigger_fac_C_sf"/>
</dbReference>
<dbReference type="Gene3D" id="3.30.70.1050">
    <property type="entry name" value="Trigger factor ribosome-binding domain"/>
    <property type="match status" value="1"/>
</dbReference>
<keyword evidence="4" id="KW-0697">Rotamase</keyword>
<dbReference type="EMBL" id="UOEQ01000054">
    <property type="protein sequence ID" value="VAW14824.1"/>
    <property type="molecule type" value="Genomic_DNA"/>
</dbReference>
<dbReference type="PANTHER" id="PTHR30560">
    <property type="entry name" value="TRIGGER FACTOR CHAPERONE AND PEPTIDYL-PROLYL CIS/TRANS ISOMERASE"/>
    <property type="match status" value="1"/>
</dbReference>
<dbReference type="HAMAP" id="MF_00303">
    <property type="entry name" value="Trigger_factor_Tig"/>
    <property type="match status" value="1"/>
</dbReference>
<dbReference type="Gene3D" id="1.10.3120.10">
    <property type="entry name" value="Trigger factor, C-terminal domain"/>
    <property type="match status" value="1"/>
</dbReference>
<evidence type="ECO:0000313" key="8">
    <source>
        <dbReference type="EMBL" id="VAW14824.1"/>
    </source>
</evidence>
<sequence>MAAKKNAEDGAAKVSEILNEGLKRKLEMVVLASDLKAAQDTRFVEMKAKANIKGFRPGKVPVSHLKSVYGPQVMSEVIQEAINKLVQETLNERDEKSAMQPKVDMDEDQGSINRVMKGEADLKFSVSYEVLPEVKLMDFKSIKIEKPVVALDEDEVKKEVKRIFSEQREYEGKDDGAKIATEDRVGLNFVGKIDGEAFEGGASDHAHLVVGAGQYIPGFEEQLIGMKKGDKNQVSVTFPKDYSNDDLAGKDAVFDVEILHVDGPKEGKLDDEFAKKLGMDSLDALNDMVRSQIEANHASLSQQRVKRVILDALDEGHKFDLPEQLVDNEFEAIWSRVTQELEQHKKTFEDEGSTEEESRDQYKSIAERRVRLGLVVAEVGNQNKIEVTDEEHQQALIAEVKRFPGKEQEIYDYYLKNQQALAGLRAPVFENKVVTFVEELAQTSEVEMSRDELNKLVNEEE</sequence>
<dbReference type="GO" id="GO:0003755">
    <property type="term" value="F:peptidyl-prolyl cis-trans isomerase activity"/>
    <property type="evidence" value="ECO:0007669"/>
    <property type="project" value="UniProtKB-KW"/>
</dbReference>
<dbReference type="InterPro" id="IPR008880">
    <property type="entry name" value="Trigger_fac_C"/>
</dbReference>
<evidence type="ECO:0000256" key="2">
    <source>
        <dbReference type="ARBA" id="ARBA00005464"/>
    </source>
</evidence>
<dbReference type="FunFam" id="3.10.50.40:FF:000001">
    <property type="entry name" value="Trigger factor"/>
    <property type="match status" value="1"/>
</dbReference>
<dbReference type="InterPro" id="IPR027304">
    <property type="entry name" value="Trigger_fact/SurA_dom_sf"/>
</dbReference>
<dbReference type="InterPro" id="IPR005215">
    <property type="entry name" value="Trig_fac"/>
</dbReference>
<evidence type="ECO:0000256" key="6">
    <source>
        <dbReference type="ARBA" id="ARBA00023235"/>
    </source>
</evidence>
<dbReference type="SUPFAM" id="SSF102735">
    <property type="entry name" value="Trigger factor ribosome-binding domain"/>
    <property type="match status" value="1"/>
</dbReference>
<dbReference type="PANTHER" id="PTHR30560:SF3">
    <property type="entry name" value="TRIGGER FACTOR-LIKE PROTEIN TIG, CHLOROPLASTIC"/>
    <property type="match status" value="1"/>
</dbReference>
<name>A0A3B0U1Z9_9ZZZZ</name>
<organism evidence="8">
    <name type="scientific">hydrothermal vent metagenome</name>
    <dbReference type="NCBI Taxonomy" id="652676"/>
    <lineage>
        <taxon>unclassified sequences</taxon>
        <taxon>metagenomes</taxon>
        <taxon>ecological metagenomes</taxon>
    </lineage>
</organism>
<dbReference type="InterPro" id="IPR001179">
    <property type="entry name" value="PPIase_FKBP_dom"/>
</dbReference>
<dbReference type="GO" id="GO:0043335">
    <property type="term" value="P:protein unfolding"/>
    <property type="evidence" value="ECO:0007669"/>
    <property type="project" value="TreeGrafter"/>
</dbReference>
<dbReference type="InterPro" id="IPR036611">
    <property type="entry name" value="Trigger_fac_ribosome-bd_sf"/>
</dbReference>
<dbReference type="Gene3D" id="3.10.50.40">
    <property type="match status" value="1"/>
</dbReference>
<dbReference type="GO" id="GO:0015031">
    <property type="term" value="P:protein transport"/>
    <property type="evidence" value="ECO:0007669"/>
    <property type="project" value="InterPro"/>
</dbReference>
<protein>
    <recommendedName>
        <fullName evidence="3">peptidylprolyl isomerase</fullName>
        <ecNumber evidence="3">5.2.1.8</ecNumber>
    </recommendedName>
</protein>
<keyword evidence="8" id="KW-0131">Cell cycle</keyword>
<dbReference type="InterPro" id="IPR046357">
    <property type="entry name" value="PPIase_dom_sf"/>
</dbReference>
<dbReference type="Pfam" id="PF05697">
    <property type="entry name" value="Trigger_N"/>
    <property type="match status" value="1"/>
</dbReference>
<dbReference type="PROSITE" id="PS50059">
    <property type="entry name" value="FKBP_PPIASE"/>
    <property type="match status" value="1"/>
</dbReference>
<evidence type="ECO:0000256" key="1">
    <source>
        <dbReference type="ARBA" id="ARBA00000971"/>
    </source>
</evidence>
<dbReference type="Pfam" id="PF00254">
    <property type="entry name" value="FKBP_C"/>
    <property type="match status" value="1"/>
</dbReference>
<dbReference type="EC" id="5.2.1.8" evidence="3"/>
<evidence type="ECO:0000259" key="7">
    <source>
        <dbReference type="PROSITE" id="PS50059"/>
    </source>
</evidence>
<dbReference type="Pfam" id="PF05698">
    <property type="entry name" value="Trigger_C"/>
    <property type="match status" value="1"/>
</dbReference>
<dbReference type="GO" id="GO:0051083">
    <property type="term" value="P:'de novo' cotranslational protein folding"/>
    <property type="evidence" value="ECO:0007669"/>
    <property type="project" value="TreeGrafter"/>
</dbReference>
<dbReference type="GO" id="GO:0043022">
    <property type="term" value="F:ribosome binding"/>
    <property type="evidence" value="ECO:0007669"/>
    <property type="project" value="TreeGrafter"/>
</dbReference>
<keyword evidence="8" id="KW-0132">Cell division</keyword>
<dbReference type="AlphaFoldDB" id="A0A3B0U1Z9"/>
<dbReference type="NCBIfam" id="TIGR00115">
    <property type="entry name" value="tig"/>
    <property type="match status" value="1"/>
</dbReference>
<keyword evidence="6 8" id="KW-0413">Isomerase</keyword>
<reference evidence="8" key="1">
    <citation type="submission" date="2018-06" db="EMBL/GenBank/DDBJ databases">
        <authorList>
            <person name="Zhirakovskaya E."/>
        </authorList>
    </citation>
    <scope>NUCLEOTIDE SEQUENCE</scope>
</reference>
<dbReference type="InterPro" id="IPR008881">
    <property type="entry name" value="Trigger_fac_ribosome-bd_bac"/>
</dbReference>
<dbReference type="SUPFAM" id="SSF109998">
    <property type="entry name" value="Triger factor/SurA peptide-binding domain-like"/>
    <property type="match status" value="1"/>
</dbReference>